<organism evidence="2 3">
    <name type="scientific">Gimesia panareensis</name>
    <dbReference type="NCBI Taxonomy" id="2527978"/>
    <lineage>
        <taxon>Bacteria</taxon>
        <taxon>Pseudomonadati</taxon>
        <taxon>Planctomycetota</taxon>
        <taxon>Planctomycetia</taxon>
        <taxon>Planctomycetales</taxon>
        <taxon>Planctomycetaceae</taxon>
        <taxon>Gimesia</taxon>
    </lineage>
</organism>
<feature type="transmembrane region" description="Helical" evidence="1">
    <location>
        <begin position="21"/>
        <end position="44"/>
    </location>
</feature>
<keyword evidence="1" id="KW-1133">Transmembrane helix</keyword>
<evidence type="ECO:0000313" key="2">
    <source>
        <dbReference type="EMBL" id="QDV20932.1"/>
    </source>
</evidence>
<keyword evidence="1" id="KW-0812">Transmembrane</keyword>
<name>A0A518FX64_9PLAN</name>
<dbReference type="AlphaFoldDB" id="A0A518FX64"/>
<accession>A0A518FX64</accession>
<sequence length="440" mass="48107">MKKLNLLTGNSTKSQRRGATLMEVLMSVMIMGLGVIPLATLFPISVQRSVQATQLTNATILRYNAEAMLDAFPGRLLHDPDNDGNRNEHRYSNRKYVVDPIGSLLADAPAYKGRFGNDGQGNAYGNVVRYDAGFAALGTGPNFFAQQDSWETQFEGAPTGNTLTSLTFSTSDISIELLDDIRDNAYYGRSQGIFSRMVIFDESGKYAQVRYLNPPDTTSPSTNMLSGFTSLPDNNRYVDTAGTGSGIVSKVRFEIQEQRYTCMLSVRHQPTRVAAVDVVVFFKRDFSPASEVIHNVSNFVTYSPGSDGAPGVQGIDDNQDGTVDNDSELGWKNSDDVPNYQFTLHYNTSVTSTPLSLSPDEVKPPLKKGGYIFDVKNARWYRIQKYVENTAGTAAVVTLDQPVVQDIRNTAGNAVTAGGVIVRPDVVQVYAVGNKLDPVN</sequence>
<reference evidence="2 3" key="1">
    <citation type="submission" date="2019-02" db="EMBL/GenBank/DDBJ databases">
        <title>Deep-cultivation of Planctomycetes and their phenomic and genomic characterization uncovers novel biology.</title>
        <authorList>
            <person name="Wiegand S."/>
            <person name="Jogler M."/>
            <person name="Boedeker C."/>
            <person name="Pinto D."/>
            <person name="Vollmers J."/>
            <person name="Rivas-Marin E."/>
            <person name="Kohn T."/>
            <person name="Peeters S.H."/>
            <person name="Heuer A."/>
            <person name="Rast P."/>
            <person name="Oberbeckmann S."/>
            <person name="Bunk B."/>
            <person name="Jeske O."/>
            <person name="Meyerdierks A."/>
            <person name="Storesund J.E."/>
            <person name="Kallscheuer N."/>
            <person name="Luecker S."/>
            <person name="Lage O.M."/>
            <person name="Pohl T."/>
            <person name="Merkel B.J."/>
            <person name="Hornburger P."/>
            <person name="Mueller R.-W."/>
            <person name="Bruemmer F."/>
            <person name="Labrenz M."/>
            <person name="Spormann A.M."/>
            <person name="Op den Camp H."/>
            <person name="Overmann J."/>
            <person name="Amann R."/>
            <person name="Jetten M.S.M."/>
            <person name="Mascher T."/>
            <person name="Medema M.H."/>
            <person name="Devos D.P."/>
            <person name="Kaster A.-K."/>
            <person name="Ovreas L."/>
            <person name="Rohde M."/>
            <person name="Galperin M.Y."/>
            <person name="Jogler C."/>
        </authorList>
    </citation>
    <scope>NUCLEOTIDE SEQUENCE [LARGE SCALE GENOMIC DNA]</scope>
    <source>
        <strain evidence="2 3">Pan153</strain>
    </source>
</reference>
<dbReference type="Proteomes" id="UP000320839">
    <property type="component" value="Chromosome"/>
</dbReference>
<keyword evidence="1" id="KW-0472">Membrane</keyword>
<evidence type="ECO:0000256" key="1">
    <source>
        <dbReference type="SAM" id="Phobius"/>
    </source>
</evidence>
<gene>
    <name evidence="2" type="ORF">Pan153_56120</name>
</gene>
<dbReference type="EMBL" id="CP036317">
    <property type="protein sequence ID" value="QDV20932.1"/>
    <property type="molecule type" value="Genomic_DNA"/>
</dbReference>
<dbReference type="RefSeq" id="WP_145459502.1">
    <property type="nucleotide sequence ID" value="NZ_CP036317.1"/>
</dbReference>
<proteinExistence type="predicted"/>
<dbReference type="OrthoDB" id="208408at2"/>
<protein>
    <submittedName>
        <fullName evidence="2">Uncharacterized protein</fullName>
    </submittedName>
</protein>
<evidence type="ECO:0000313" key="3">
    <source>
        <dbReference type="Proteomes" id="UP000320839"/>
    </source>
</evidence>